<dbReference type="Proteomes" id="UP000268313">
    <property type="component" value="Unassembled WGS sequence"/>
</dbReference>
<evidence type="ECO:0000313" key="1">
    <source>
        <dbReference type="EMBL" id="RKH01132.1"/>
    </source>
</evidence>
<proteinExistence type="predicted"/>
<organism evidence="1 2">
    <name type="scientific">Corallococcus carmarthensis</name>
    <dbReference type="NCBI Taxonomy" id="2316728"/>
    <lineage>
        <taxon>Bacteria</taxon>
        <taxon>Pseudomonadati</taxon>
        <taxon>Myxococcota</taxon>
        <taxon>Myxococcia</taxon>
        <taxon>Myxococcales</taxon>
        <taxon>Cystobacterineae</taxon>
        <taxon>Myxococcaceae</taxon>
        <taxon>Corallococcus</taxon>
    </lineage>
</organism>
<accession>A0A3A8KF97</accession>
<gene>
    <name evidence="1" type="ORF">D7X32_21360</name>
</gene>
<reference evidence="2" key="1">
    <citation type="submission" date="2018-09" db="EMBL/GenBank/DDBJ databases">
        <authorList>
            <person name="Livingstone P.G."/>
            <person name="Whitworth D.E."/>
        </authorList>
    </citation>
    <scope>NUCLEOTIDE SEQUENCE [LARGE SCALE GENOMIC DNA]</scope>
    <source>
        <strain evidence="2">CA043D</strain>
    </source>
</reference>
<protein>
    <submittedName>
        <fullName evidence="1">Uncharacterized protein</fullName>
    </submittedName>
</protein>
<comment type="caution">
    <text evidence="1">The sequence shown here is derived from an EMBL/GenBank/DDBJ whole genome shotgun (WGS) entry which is preliminary data.</text>
</comment>
<dbReference type="RefSeq" id="WP_120604410.1">
    <property type="nucleotide sequence ID" value="NZ_RAWE01000078.1"/>
</dbReference>
<keyword evidence="2" id="KW-1185">Reference proteome</keyword>
<name>A0A3A8KF97_9BACT</name>
<dbReference type="OrthoDB" id="3078303at2"/>
<dbReference type="EMBL" id="RAWE01000078">
    <property type="protein sequence ID" value="RKH01132.1"/>
    <property type="molecule type" value="Genomic_DNA"/>
</dbReference>
<dbReference type="AlphaFoldDB" id="A0A3A8KF97"/>
<sequence length="252" mass="27930">MAYERPEPREKLNKPQRKEMLERYYGEYRAWASEDPSHLNRKVPREAFDELLNQVGALLLEQATVLATAPGPVRDFLVQNPLPPSLKGKLPEEFRAFTLAMNALKQWVAAEQAATDRYLLGGNARTECRAAADVCMVSGAPLADGVVELHHPVRDGRPPIPVSKDGHDQIEGQVSAPRDDSVRSVLNELKRQANRSWVHLRRGCLDLMNAPVEHSTPNVAASSRTFARSAAKATGMSYQEIIAWLDDSDLGA</sequence>
<evidence type="ECO:0000313" key="2">
    <source>
        <dbReference type="Proteomes" id="UP000268313"/>
    </source>
</evidence>